<evidence type="ECO:0000256" key="6">
    <source>
        <dbReference type="ARBA" id="ARBA00023242"/>
    </source>
</evidence>
<keyword evidence="5" id="KW-0804">Transcription</keyword>
<keyword evidence="9" id="KW-1185">Reference proteome</keyword>
<sequence>MEMTSYMNTSAIVFKFPITERPKAKRRQAPKTREGCITCKKRHVRCDEGKPTCQNCAKSKKKCEGYVQEPTPATESSLRGHRPLLIKPNYETLMFTNQLEKDHFNYWMAFSKEFTLFPSDLMTQILPQIAREDPAIRHAAFAIGAATLGSDNRIQRTSGKGPFVKDAFQHHGRAISLLLSGTADKKSMPRTLLSCLLFVTFEAIQGTKRAAMTHISHGYSLLDQLLRQGISGDCPPKLVDEVMSSFQHFALQLWNVEGYHPLETDTWVPWCCRGKRSRYAADELPDSFRDTYDARRWWQVVQHHIVSKTNMYLSLQFKQLQAPSADNRLSKEQMQRHGRILDKWRHGLNSLDVGAAPRQDDETREHLQVLSLKLLHLSFEIYIKTCQYADKEVVATMTPSFKRIVSMSRIVLEGQSSIDGSKEVFTMNTSPSWSLLTASTFCVDAEVRKDAHNLLKEYPRLDGIWDTRLFAEISYMSQDDQTQLG</sequence>
<dbReference type="Proteomes" id="UP000027238">
    <property type="component" value="Unassembled WGS sequence"/>
</dbReference>
<dbReference type="GO" id="GO:0000981">
    <property type="term" value="F:DNA-binding transcription factor activity, RNA polymerase II-specific"/>
    <property type="evidence" value="ECO:0007669"/>
    <property type="project" value="InterPro"/>
</dbReference>
<dbReference type="STRING" id="1173701.A0A066XKJ1"/>
<organism evidence="8 9">
    <name type="scientific">Colletotrichum sublineola</name>
    <name type="common">Sorghum anthracnose fungus</name>
    <dbReference type="NCBI Taxonomy" id="1173701"/>
    <lineage>
        <taxon>Eukaryota</taxon>
        <taxon>Fungi</taxon>
        <taxon>Dikarya</taxon>
        <taxon>Ascomycota</taxon>
        <taxon>Pezizomycotina</taxon>
        <taxon>Sordariomycetes</taxon>
        <taxon>Hypocreomycetidae</taxon>
        <taxon>Glomerellales</taxon>
        <taxon>Glomerellaceae</taxon>
        <taxon>Colletotrichum</taxon>
        <taxon>Colletotrichum graminicola species complex</taxon>
    </lineage>
</organism>
<dbReference type="HOGENOM" id="CLU_011409_9_0_1"/>
<comment type="caution">
    <text evidence="8">The sequence shown here is derived from an EMBL/GenBank/DDBJ whole genome shotgun (WGS) entry which is preliminary data.</text>
</comment>
<protein>
    <submittedName>
        <fullName evidence="8">Putative C6 zinc finger protein</fullName>
    </submittedName>
</protein>
<dbReference type="PANTHER" id="PTHR36206">
    <property type="entry name" value="ASPERCRYPTIN BIOSYNTHESIS CLUSTER-SPECIFIC TRANSCRIPTION REGULATOR ATNN-RELATED"/>
    <property type="match status" value="1"/>
</dbReference>
<dbReference type="InterPro" id="IPR036864">
    <property type="entry name" value="Zn2-C6_fun-type_DNA-bd_sf"/>
</dbReference>
<reference evidence="9" key="1">
    <citation type="journal article" date="2014" name="Genome Announc.">
        <title>Draft genome sequence of Colletotrichum sublineola, a destructive pathogen of cultivated sorghum.</title>
        <authorList>
            <person name="Baroncelli R."/>
            <person name="Sanz-Martin J.M."/>
            <person name="Rech G.E."/>
            <person name="Sukno S.A."/>
            <person name="Thon M.R."/>
        </authorList>
    </citation>
    <scope>NUCLEOTIDE SEQUENCE [LARGE SCALE GENOMIC DNA]</scope>
    <source>
        <strain evidence="9">TX430BB</strain>
    </source>
</reference>
<keyword evidence="4" id="KW-0238">DNA-binding</keyword>
<evidence type="ECO:0000256" key="3">
    <source>
        <dbReference type="ARBA" id="ARBA00023015"/>
    </source>
</evidence>
<dbReference type="InterPro" id="IPR001138">
    <property type="entry name" value="Zn2Cys6_DnaBD"/>
</dbReference>
<proteinExistence type="predicted"/>
<dbReference type="GO" id="GO:0008270">
    <property type="term" value="F:zinc ion binding"/>
    <property type="evidence" value="ECO:0007669"/>
    <property type="project" value="InterPro"/>
</dbReference>
<dbReference type="PANTHER" id="PTHR36206:SF12">
    <property type="entry name" value="ASPERCRYPTIN BIOSYNTHESIS CLUSTER-SPECIFIC TRANSCRIPTION REGULATOR ATNN-RELATED"/>
    <property type="match status" value="1"/>
</dbReference>
<dbReference type="Pfam" id="PF00172">
    <property type="entry name" value="Zn_clus"/>
    <property type="match status" value="1"/>
</dbReference>
<evidence type="ECO:0000256" key="1">
    <source>
        <dbReference type="ARBA" id="ARBA00022723"/>
    </source>
</evidence>
<dbReference type="PROSITE" id="PS00463">
    <property type="entry name" value="ZN2_CY6_FUNGAL_1"/>
    <property type="match status" value="1"/>
</dbReference>
<keyword evidence="2" id="KW-0862">Zinc</keyword>
<dbReference type="SUPFAM" id="SSF57701">
    <property type="entry name" value="Zn2/Cys6 DNA-binding domain"/>
    <property type="match status" value="1"/>
</dbReference>
<name>A0A066XKJ1_COLSU</name>
<dbReference type="SMART" id="SM00066">
    <property type="entry name" value="GAL4"/>
    <property type="match status" value="1"/>
</dbReference>
<evidence type="ECO:0000259" key="7">
    <source>
        <dbReference type="PROSITE" id="PS50048"/>
    </source>
</evidence>
<keyword evidence="3" id="KW-0805">Transcription regulation</keyword>
<dbReference type="OMA" id="DFFCKET"/>
<dbReference type="EMBL" id="JMSE01000513">
    <property type="protein sequence ID" value="KDN69457.1"/>
    <property type="molecule type" value="Genomic_DNA"/>
</dbReference>
<keyword evidence="1" id="KW-0479">Metal-binding</keyword>
<dbReference type="PROSITE" id="PS50048">
    <property type="entry name" value="ZN2_CY6_FUNGAL_2"/>
    <property type="match status" value="1"/>
</dbReference>
<evidence type="ECO:0000256" key="4">
    <source>
        <dbReference type="ARBA" id="ARBA00023125"/>
    </source>
</evidence>
<evidence type="ECO:0000313" key="8">
    <source>
        <dbReference type="EMBL" id="KDN69457.1"/>
    </source>
</evidence>
<dbReference type="AlphaFoldDB" id="A0A066XKJ1"/>
<evidence type="ECO:0000256" key="2">
    <source>
        <dbReference type="ARBA" id="ARBA00022833"/>
    </source>
</evidence>
<dbReference type="GO" id="GO:0003677">
    <property type="term" value="F:DNA binding"/>
    <property type="evidence" value="ECO:0007669"/>
    <property type="project" value="UniProtKB-KW"/>
</dbReference>
<dbReference type="InterPro" id="IPR052360">
    <property type="entry name" value="Transcr_Regulatory_Proteins"/>
</dbReference>
<dbReference type="Pfam" id="PF11951">
    <property type="entry name" value="Fungal_trans_2"/>
    <property type="match status" value="1"/>
</dbReference>
<keyword evidence="6" id="KW-0539">Nucleus</keyword>
<dbReference type="Gene3D" id="4.10.240.10">
    <property type="entry name" value="Zn(2)-C6 fungal-type DNA-binding domain"/>
    <property type="match status" value="1"/>
</dbReference>
<dbReference type="OrthoDB" id="3598904at2759"/>
<dbReference type="eggNOG" id="ENOG502RI0K">
    <property type="taxonomic scope" value="Eukaryota"/>
</dbReference>
<evidence type="ECO:0000313" key="9">
    <source>
        <dbReference type="Proteomes" id="UP000027238"/>
    </source>
</evidence>
<accession>A0A066XKJ1</accession>
<evidence type="ECO:0000256" key="5">
    <source>
        <dbReference type="ARBA" id="ARBA00023163"/>
    </source>
</evidence>
<dbReference type="InterPro" id="IPR021858">
    <property type="entry name" value="Fun_TF"/>
</dbReference>
<feature type="domain" description="Zn(2)-C6 fungal-type" evidence="7">
    <location>
        <begin position="35"/>
        <end position="63"/>
    </location>
</feature>
<gene>
    <name evidence="8" type="ORF">CSUB01_06651</name>
</gene>
<dbReference type="CDD" id="cd00067">
    <property type="entry name" value="GAL4"/>
    <property type="match status" value="1"/>
</dbReference>